<dbReference type="EMBL" id="KK198753">
    <property type="protein sequence ID" value="KCW88975.1"/>
    <property type="molecule type" value="Genomic_DNA"/>
</dbReference>
<reference evidence="3" key="1">
    <citation type="submission" date="2013-07" db="EMBL/GenBank/DDBJ databases">
        <title>The genome of Eucalyptus grandis.</title>
        <authorList>
            <person name="Schmutz J."/>
            <person name="Hayes R."/>
            <person name="Myburg A."/>
            <person name="Tuskan G."/>
            <person name="Grattapaglia D."/>
            <person name="Rokhsar D.S."/>
        </authorList>
    </citation>
    <scope>NUCLEOTIDE SEQUENCE</scope>
    <source>
        <tissue evidence="3">Leaf extractions</tissue>
    </source>
</reference>
<organism evidence="3">
    <name type="scientific">Eucalyptus grandis</name>
    <name type="common">Flooded gum</name>
    <dbReference type="NCBI Taxonomy" id="71139"/>
    <lineage>
        <taxon>Eukaryota</taxon>
        <taxon>Viridiplantae</taxon>
        <taxon>Streptophyta</taxon>
        <taxon>Embryophyta</taxon>
        <taxon>Tracheophyta</taxon>
        <taxon>Spermatophyta</taxon>
        <taxon>Magnoliopsida</taxon>
        <taxon>eudicotyledons</taxon>
        <taxon>Gunneridae</taxon>
        <taxon>Pentapetalae</taxon>
        <taxon>rosids</taxon>
        <taxon>malvids</taxon>
        <taxon>Myrtales</taxon>
        <taxon>Myrtaceae</taxon>
        <taxon>Myrtoideae</taxon>
        <taxon>Eucalypteae</taxon>
        <taxon>Eucalyptus</taxon>
    </lineage>
</organism>
<evidence type="ECO:0000256" key="2">
    <source>
        <dbReference type="SAM" id="Phobius"/>
    </source>
</evidence>
<keyword evidence="2" id="KW-0812">Transmembrane</keyword>
<dbReference type="Gramene" id="KCW88975">
    <property type="protein sequence ID" value="KCW88975"/>
    <property type="gene ID" value="EUGRSUZ_A01296"/>
</dbReference>
<keyword evidence="2" id="KW-0472">Membrane</keyword>
<name>A0A059DFI3_EUCGR</name>
<proteinExistence type="predicted"/>
<evidence type="ECO:0000256" key="1">
    <source>
        <dbReference type="SAM" id="MobiDB-lite"/>
    </source>
</evidence>
<gene>
    <name evidence="3" type="ORF">EUGRSUZ_A01296</name>
</gene>
<dbReference type="AlphaFoldDB" id="A0A059DFI3"/>
<evidence type="ECO:0000313" key="3">
    <source>
        <dbReference type="EMBL" id="KCW88975.1"/>
    </source>
</evidence>
<dbReference type="InParanoid" id="A0A059DFI3"/>
<feature type="region of interest" description="Disordered" evidence="1">
    <location>
        <begin position="1"/>
        <end position="81"/>
    </location>
</feature>
<protein>
    <submittedName>
        <fullName evidence="3">Uncharacterized protein</fullName>
    </submittedName>
</protein>
<sequence>MNIHRRDRAKLRESMEESALSLGVIPSKNTAAAGSHEDEKSGNKTPPKGPRTMSAEDKTEFGPDRIGPRTSARPRAPSREIPSESQIILLILRYTSTAQRLLGSSTRRLLYLYYFCYFTYSMSILLRM</sequence>
<keyword evidence="2" id="KW-1133">Transmembrane helix</keyword>
<feature type="transmembrane region" description="Helical" evidence="2">
    <location>
        <begin position="109"/>
        <end position="126"/>
    </location>
</feature>
<feature type="compositionally biased region" description="Basic and acidic residues" evidence="1">
    <location>
        <begin position="54"/>
        <end position="67"/>
    </location>
</feature>
<accession>A0A059DFI3</accession>